<feature type="transmembrane region" description="Helical" evidence="1">
    <location>
        <begin position="21"/>
        <end position="38"/>
    </location>
</feature>
<reference evidence="2" key="1">
    <citation type="submission" date="2023-10" db="EMBL/GenBank/DDBJ databases">
        <authorList>
            <person name="Wang Q."/>
        </authorList>
    </citation>
    <scope>NUCLEOTIDE SEQUENCE</scope>
    <source>
        <strain evidence="2">BJZYA2014</strain>
    </source>
</reference>
<keyword evidence="2" id="KW-0261">Viral envelope protein</keyword>
<evidence type="ECO:0000256" key="1">
    <source>
        <dbReference type="SAM" id="Phobius"/>
    </source>
</evidence>
<name>A0AAN0LHK9_9BACU</name>
<feature type="transmembrane region" description="Helical" evidence="1">
    <location>
        <begin position="44"/>
        <end position="65"/>
    </location>
</feature>
<keyword evidence="1" id="KW-1133">Transmembrane helix</keyword>
<dbReference type="EMBL" id="OR723730">
    <property type="protein sequence ID" value="WYD57107.1"/>
    <property type="molecule type" value="Genomic_DNA"/>
</dbReference>
<proteinExistence type="predicted"/>
<gene>
    <name evidence="2" type="primary">odv-e18</name>
    <name evidence="2" type="ORF">NezhNPV_ORF62</name>
</gene>
<evidence type="ECO:0000313" key="2">
    <source>
        <dbReference type="EMBL" id="WYD57107.1"/>
    </source>
</evidence>
<organism evidence="2">
    <name type="scientific">Nesodiprion zhejiangensis nucleopolyhedrovirus</name>
    <dbReference type="NCBI Taxonomy" id="3135970"/>
    <lineage>
        <taxon>Viruses</taxon>
        <taxon>Viruses incertae sedis</taxon>
        <taxon>Naldaviricetes</taxon>
        <taxon>Lefavirales</taxon>
        <taxon>Baculoviridae</taxon>
    </lineage>
</organism>
<keyword evidence="1" id="KW-0812">Transmembrane</keyword>
<accession>A0AAN0LHK9</accession>
<sequence length="92" mass="10143">MKYLYYVLVFGATLRIKLFRGLGAVRVAAVVVVVVSVPDDVFKLVILPFVLLEFTHSITITITIMSNKKLIHLLPPPTLSKPKPVVASIIAK</sequence>
<keyword evidence="2" id="KW-0946">Virion</keyword>
<protein>
    <submittedName>
        <fullName evidence="2">Occlusion-derived virus envelope protein 18</fullName>
    </submittedName>
</protein>
<keyword evidence="1" id="KW-0472">Membrane</keyword>
<dbReference type="GO" id="GO:0019031">
    <property type="term" value="C:viral envelope"/>
    <property type="evidence" value="ECO:0007669"/>
    <property type="project" value="UniProtKB-KW"/>
</dbReference>